<protein>
    <submittedName>
        <fullName evidence="1">Uncharacterized protein</fullName>
    </submittedName>
</protein>
<dbReference type="EMBL" id="UOFJ01000156">
    <property type="protein sequence ID" value="VAW64897.1"/>
    <property type="molecule type" value="Genomic_DNA"/>
</dbReference>
<gene>
    <name evidence="1" type="ORF">MNBD_GAMMA10-2311</name>
</gene>
<sequence length="88" mass="10064">MSDKYIYAGKPAQVHNASNVSGMLLRSFNGRYFFRVYTSHHEFTDYELNHDDLPITIDSDSLASFYTHGDNHSLDHSPEVLGLQKVDE</sequence>
<evidence type="ECO:0000313" key="1">
    <source>
        <dbReference type="EMBL" id="VAW64897.1"/>
    </source>
</evidence>
<reference evidence="1" key="1">
    <citation type="submission" date="2018-06" db="EMBL/GenBank/DDBJ databases">
        <authorList>
            <person name="Zhirakovskaya E."/>
        </authorList>
    </citation>
    <scope>NUCLEOTIDE SEQUENCE</scope>
</reference>
<proteinExistence type="predicted"/>
<accession>A0A3B0XNW3</accession>
<name>A0A3B0XNW3_9ZZZZ</name>
<dbReference type="AlphaFoldDB" id="A0A3B0XNW3"/>
<organism evidence="1">
    <name type="scientific">hydrothermal vent metagenome</name>
    <dbReference type="NCBI Taxonomy" id="652676"/>
    <lineage>
        <taxon>unclassified sequences</taxon>
        <taxon>metagenomes</taxon>
        <taxon>ecological metagenomes</taxon>
    </lineage>
</organism>